<dbReference type="InterPro" id="IPR050680">
    <property type="entry name" value="YpeA/RimI_acetyltransf"/>
</dbReference>
<dbReference type="Proteomes" id="UP000628448">
    <property type="component" value="Unassembled WGS sequence"/>
</dbReference>
<name>A0A931GYQ0_9BACT</name>
<dbReference type="Gene3D" id="3.40.630.30">
    <property type="match status" value="1"/>
</dbReference>
<dbReference type="CDD" id="cd04301">
    <property type="entry name" value="NAT_SF"/>
    <property type="match status" value="1"/>
</dbReference>
<gene>
    <name evidence="4" type="ORF">I5907_13015</name>
</gene>
<keyword evidence="2" id="KW-0012">Acyltransferase</keyword>
<keyword evidence="5" id="KW-1185">Reference proteome</keyword>
<feature type="domain" description="N-acetyltransferase" evidence="3">
    <location>
        <begin position="1"/>
        <end position="212"/>
    </location>
</feature>
<accession>A0A931GYQ0</accession>
<dbReference type="RefSeq" id="WP_196991256.1">
    <property type="nucleotide sequence ID" value="NZ_JADWYR010000002.1"/>
</dbReference>
<protein>
    <submittedName>
        <fullName evidence="4">GNAT family N-acetyltransferase</fullName>
    </submittedName>
</protein>
<comment type="caution">
    <text evidence="4">The sequence shown here is derived from an EMBL/GenBank/DDBJ whole genome shotgun (WGS) entry which is preliminary data.</text>
</comment>
<dbReference type="GO" id="GO:0016747">
    <property type="term" value="F:acyltransferase activity, transferring groups other than amino-acyl groups"/>
    <property type="evidence" value="ECO:0007669"/>
    <property type="project" value="InterPro"/>
</dbReference>
<evidence type="ECO:0000313" key="5">
    <source>
        <dbReference type="Proteomes" id="UP000628448"/>
    </source>
</evidence>
<reference evidence="4" key="1">
    <citation type="submission" date="2020-11" db="EMBL/GenBank/DDBJ databases">
        <title>Bacterial whole genome sequence for Panacibacter sp. DH6.</title>
        <authorList>
            <person name="Le V."/>
            <person name="Ko S."/>
            <person name="Ahn C.-Y."/>
            <person name="Oh H.-M."/>
        </authorList>
    </citation>
    <scope>NUCLEOTIDE SEQUENCE</scope>
    <source>
        <strain evidence="4">DH6</strain>
    </source>
</reference>
<dbReference type="PROSITE" id="PS51186">
    <property type="entry name" value="GNAT"/>
    <property type="match status" value="1"/>
</dbReference>
<evidence type="ECO:0000259" key="3">
    <source>
        <dbReference type="PROSITE" id="PS51186"/>
    </source>
</evidence>
<organism evidence="4 5">
    <name type="scientific">Panacibacter microcysteis</name>
    <dbReference type="NCBI Taxonomy" id="2793269"/>
    <lineage>
        <taxon>Bacteria</taxon>
        <taxon>Pseudomonadati</taxon>
        <taxon>Bacteroidota</taxon>
        <taxon>Chitinophagia</taxon>
        <taxon>Chitinophagales</taxon>
        <taxon>Chitinophagaceae</taxon>
        <taxon>Panacibacter</taxon>
    </lineage>
</organism>
<sequence length="214" mass="23872">MPLSQYATHSLLPDIARCHMASFPASFSTRLGLAYNIKSLEWFLAGDNRFLFCIQEDGKVMAYCGGYQSRGTGDGSTSGMMQHAMKEAAIGMLKKPWLFFHKDVIKFYPLIFKNIARKLSPRKKNAAVIKPVNTRPAATGLVVIGVHPAYRGKGYFELLMQSFECESSKRGVSQMILSVRADNARAIAAYKKMGWLTSLQTEKVLEMCKTLQDA</sequence>
<evidence type="ECO:0000256" key="1">
    <source>
        <dbReference type="ARBA" id="ARBA00022679"/>
    </source>
</evidence>
<dbReference type="PANTHER" id="PTHR43420:SF12">
    <property type="entry name" value="N-ACETYLTRANSFERASE DOMAIN-CONTAINING PROTEIN"/>
    <property type="match status" value="1"/>
</dbReference>
<dbReference type="InterPro" id="IPR016181">
    <property type="entry name" value="Acyl_CoA_acyltransferase"/>
</dbReference>
<dbReference type="PANTHER" id="PTHR43420">
    <property type="entry name" value="ACETYLTRANSFERASE"/>
    <property type="match status" value="1"/>
</dbReference>
<dbReference type="InterPro" id="IPR000182">
    <property type="entry name" value="GNAT_dom"/>
</dbReference>
<dbReference type="AlphaFoldDB" id="A0A931GYQ0"/>
<dbReference type="EMBL" id="JADWYR010000002">
    <property type="protein sequence ID" value="MBG9377157.1"/>
    <property type="molecule type" value="Genomic_DNA"/>
</dbReference>
<dbReference type="Pfam" id="PF00583">
    <property type="entry name" value="Acetyltransf_1"/>
    <property type="match status" value="1"/>
</dbReference>
<dbReference type="SUPFAM" id="SSF55729">
    <property type="entry name" value="Acyl-CoA N-acyltransferases (Nat)"/>
    <property type="match status" value="1"/>
</dbReference>
<evidence type="ECO:0000313" key="4">
    <source>
        <dbReference type="EMBL" id="MBG9377157.1"/>
    </source>
</evidence>
<keyword evidence="1" id="KW-0808">Transferase</keyword>
<evidence type="ECO:0000256" key="2">
    <source>
        <dbReference type="ARBA" id="ARBA00023315"/>
    </source>
</evidence>
<proteinExistence type="predicted"/>